<proteinExistence type="predicted"/>
<reference evidence="1" key="1">
    <citation type="submission" date="2023-10" db="EMBL/GenBank/DDBJ databases">
        <title>Genome assembly of Pristionchus species.</title>
        <authorList>
            <person name="Yoshida K."/>
            <person name="Sommer R.J."/>
        </authorList>
    </citation>
    <scope>NUCLEOTIDE SEQUENCE</scope>
    <source>
        <strain evidence="1">RS0144</strain>
    </source>
</reference>
<organism evidence="1 2">
    <name type="scientific">Pristionchus entomophagus</name>
    <dbReference type="NCBI Taxonomy" id="358040"/>
    <lineage>
        <taxon>Eukaryota</taxon>
        <taxon>Metazoa</taxon>
        <taxon>Ecdysozoa</taxon>
        <taxon>Nematoda</taxon>
        <taxon>Chromadorea</taxon>
        <taxon>Rhabditida</taxon>
        <taxon>Rhabditina</taxon>
        <taxon>Diplogasteromorpha</taxon>
        <taxon>Diplogasteroidea</taxon>
        <taxon>Neodiplogasteridae</taxon>
        <taxon>Pristionchus</taxon>
    </lineage>
</organism>
<feature type="non-terminal residue" evidence="1">
    <location>
        <position position="127"/>
    </location>
</feature>
<dbReference type="EMBL" id="BTSX01000004">
    <property type="protein sequence ID" value="GMS97196.1"/>
    <property type="molecule type" value="Genomic_DNA"/>
</dbReference>
<name>A0AAV5TSC0_9BILA</name>
<dbReference type="Proteomes" id="UP001432027">
    <property type="component" value="Unassembled WGS sequence"/>
</dbReference>
<sequence length="127" mass="14358">MKSITLSSTLLALKRILYFFEIRRCVPSILSSIQSERSPLRSSHVGCSHIFSDGSFGLLEIRDAFLMHRENLSVLLHLRFMLVHLQLELIPESLDLRLLQLVEVLILMCSLKPPKSSSGIANRAARS</sequence>
<comment type="caution">
    <text evidence="1">The sequence shown here is derived from an EMBL/GenBank/DDBJ whole genome shotgun (WGS) entry which is preliminary data.</text>
</comment>
<dbReference type="AlphaFoldDB" id="A0AAV5TSC0"/>
<evidence type="ECO:0000313" key="2">
    <source>
        <dbReference type="Proteomes" id="UP001432027"/>
    </source>
</evidence>
<keyword evidence="2" id="KW-1185">Reference proteome</keyword>
<evidence type="ECO:0000313" key="1">
    <source>
        <dbReference type="EMBL" id="GMS97196.1"/>
    </source>
</evidence>
<accession>A0AAV5TSC0</accession>
<protein>
    <submittedName>
        <fullName evidence="1">Uncharacterized protein</fullName>
    </submittedName>
</protein>
<gene>
    <name evidence="1" type="ORF">PENTCL1PPCAC_19371</name>
</gene>